<evidence type="ECO:0000256" key="2">
    <source>
        <dbReference type="ARBA" id="ARBA00022598"/>
    </source>
</evidence>
<evidence type="ECO:0000256" key="3">
    <source>
        <dbReference type="ARBA" id="ARBA00022832"/>
    </source>
</evidence>
<evidence type="ECO:0000259" key="6">
    <source>
        <dbReference type="Pfam" id="PF00501"/>
    </source>
</evidence>
<protein>
    <recommendedName>
        <fullName evidence="5">Acyl-CoA synthetase</fullName>
    </recommendedName>
</protein>
<comment type="similarity">
    <text evidence="1">Belongs to the ATP-dependent AMP-binding enzyme family.</text>
</comment>
<name>A0ABN2WEF9_9MICO</name>
<feature type="domain" description="AMP-dependent synthetase/ligase" evidence="6">
    <location>
        <begin position="54"/>
        <end position="439"/>
    </location>
</feature>
<gene>
    <name evidence="7" type="ORF">GCM10009823_07110</name>
</gene>
<comment type="caution">
    <text evidence="7">The sequence shown here is derived from an EMBL/GenBank/DDBJ whole genome shotgun (WGS) entry which is preliminary data.</text>
</comment>
<dbReference type="PANTHER" id="PTHR43272:SF32">
    <property type="entry name" value="AMP-DEPENDENT SYNTHETASE_LIGASE DOMAIN-CONTAINING PROTEIN"/>
    <property type="match status" value="1"/>
</dbReference>
<dbReference type="InterPro" id="IPR042099">
    <property type="entry name" value="ANL_N_sf"/>
</dbReference>
<evidence type="ECO:0000256" key="5">
    <source>
        <dbReference type="ARBA" id="ARBA00032875"/>
    </source>
</evidence>
<dbReference type="SUPFAM" id="SSF56801">
    <property type="entry name" value="Acetyl-CoA synthetase-like"/>
    <property type="match status" value="1"/>
</dbReference>
<evidence type="ECO:0000313" key="7">
    <source>
        <dbReference type="EMBL" id="GAA2090564.1"/>
    </source>
</evidence>
<dbReference type="EMBL" id="BAAAPZ010000002">
    <property type="protein sequence ID" value="GAA2090564.1"/>
    <property type="molecule type" value="Genomic_DNA"/>
</dbReference>
<accession>A0ABN2WEF9</accession>
<dbReference type="Proteomes" id="UP001500984">
    <property type="component" value="Unassembled WGS sequence"/>
</dbReference>
<reference evidence="7 8" key="1">
    <citation type="journal article" date="2019" name="Int. J. Syst. Evol. Microbiol.">
        <title>The Global Catalogue of Microorganisms (GCM) 10K type strain sequencing project: providing services to taxonomists for standard genome sequencing and annotation.</title>
        <authorList>
            <consortium name="The Broad Institute Genomics Platform"/>
            <consortium name="The Broad Institute Genome Sequencing Center for Infectious Disease"/>
            <person name="Wu L."/>
            <person name="Ma J."/>
        </authorList>
    </citation>
    <scope>NUCLEOTIDE SEQUENCE [LARGE SCALE GENOMIC DNA]</scope>
    <source>
        <strain evidence="7 8">JCM 15900</strain>
    </source>
</reference>
<keyword evidence="8" id="KW-1185">Reference proteome</keyword>
<dbReference type="CDD" id="cd05907">
    <property type="entry name" value="VL_LC_FACS_like"/>
    <property type="match status" value="1"/>
</dbReference>
<keyword evidence="2" id="KW-0436">Ligase</keyword>
<dbReference type="Pfam" id="PF00501">
    <property type="entry name" value="AMP-binding"/>
    <property type="match status" value="1"/>
</dbReference>
<proteinExistence type="inferred from homology"/>
<dbReference type="Gene3D" id="3.40.50.12780">
    <property type="entry name" value="N-terminal domain of ligase-like"/>
    <property type="match status" value="1"/>
</dbReference>
<evidence type="ECO:0000256" key="4">
    <source>
        <dbReference type="ARBA" id="ARBA00023098"/>
    </source>
</evidence>
<dbReference type="PANTHER" id="PTHR43272">
    <property type="entry name" value="LONG-CHAIN-FATTY-ACID--COA LIGASE"/>
    <property type="match status" value="1"/>
</dbReference>
<evidence type="ECO:0000313" key="8">
    <source>
        <dbReference type="Proteomes" id="UP001500984"/>
    </source>
</evidence>
<keyword evidence="4" id="KW-0443">Lipid metabolism</keyword>
<dbReference type="InterPro" id="IPR000873">
    <property type="entry name" value="AMP-dep_synth/lig_dom"/>
</dbReference>
<dbReference type="RefSeq" id="WP_344335208.1">
    <property type="nucleotide sequence ID" value="NZ_BAAAPZ010000002.1"/>
</dbReference>
<organism evidence="7 8">
    <name type="scientific">Brevibacterium salitolerans</name>
    <dbReference type="NCBI Taxonomy" id="1403566"/>
    <lineage>
        <taxon>Bacteria</taxon>
        <taxon>Bacillati</taxon>
        <taxon>Actinomycetota</taxon>
        <taxon>Actinomycetes</taxon>
        <taxon>Micrococcales</taxon>
        <taxon>Brevibacteriaceae</taxon>
        <taxon>Brevibacterium</taxon>
    </lineage>
</organism>
<dbReference type="PROSITE" id="PS00455">
    <property type="entry name" value="AMP_BINDING"/>
    <property type="match status" value="1"/>
</dbReference>
<evidence type="ECO:0000256" key="1">
    <source>
        <dbReference type="ARBA" id="ARBA00006432"/>
    </source>
</evidence>
<dbReference type="Pfam" id="PF23562">
    <property type="entry name" value="AMP-binding_C_3"/>
    <property type="match status" value="1"/>
</dbReference>
<keyword evidence="3" id="KW-0276">Fatty acid metabolism</keyword>
<dbReference type="InterPro" id="IPR020845">
    <property type="entry name" value="AMP-binding_CS"/>
</dbReference>
<sequence>MAATAQTARPTMTQVATPAEGLDLRREESLTDVLLARIRSVPADPLLLRPAGDGEWEEVSGEEFLADVSAVAKGLLAAGLEPGGRVALFGATSYEWTLCDYAIWFAGGVTVPFYDSSSEEQLAWMISDAQVSFALVQSGDHAARARAAAASAGLAEGEVPVWRFAEAGLDELRTLGAEVTDEALEAARSTAGPDTLASVIYTSGTTGRSKGCRMTHANFVRTAAAAALQVPEVVRPGSVCLLFLPLAHVFARFVQVFALNSHSVLAHSADLTRLTDTFAEVRPTYILGVPRVFEKVFNSARAKAESEGKGKIFAAAQQVAVAYSRALDEGGPSLTLRAQHALFDKLVYSRLRTVMGGALEYSVSGGGPLGEHLGHFYRGIGLTIIEGYGLTETTAPVTVNLPEEARLGTVGKPLPGCAVAVAPDGEVLAKGVCVFDGYLHNAEATAETFYGDWLRTGDLGAIDADGYLRITGRKKELIVTSSGKNVAPAPLEDELRRHPLIGQPVVIGDDRNFISALIFLDAEMLSGWLSGHGLRADMSLAEAAANPTVRAAIEKAVERTNEKVSRAESIRTFTIVPAELTEDNGYLSAKQSVKRHLVAKDFADVIEGMYA</sequence>